<dbReference type="EMBL" id="JAVDYB010000001">
    <property type="protein sequence ID" value="MDR7275534.1"/>
    <property type="molecule type" value="Genomic_DNA"/>
</dbReference>
<dbReference type="InterPro" id="IPR015315">
    <property type="entry name" value="DUF1963"/>
</dbReference>
<dbReference type="Gene3D" id="2.30.320.10">
    <property type="entry name" value="YwqG-like"/>
    <property type="match status" value="1"/>
</dbReference>
<dbReference type="Proteomes" id="UP001183643">
    <property type="component" value="Unassembled WGS sequence"/>
</dbReference>
<dbReference type="RefSeq" id="WP_310366602.1">
    <property type="nucleotide sequence ID" value="NZ_JAVDYB010000001.1"/>
</dbReference>
<evidence type="ECO:0000313" key="2">
    <source>
        <dbReference type="EMBL" id="MDR7275534.1"/>
    </source>
</evidence>
<dbReference type="AlphaFoldDB" id="A0AAE4CA68"/>
<proteinExistence type="predicted"/>
<evidence type="ECO:0008006" key="4">
    <source>
        <dbReference type="Google" id="ProtNLM"/>
    </source>
</evidence>
<accession>A0AAE4CA68</accession>
<feature type="compositionally biased region" description="Acidic residues" evidence="1">
    <location>
        <begin position="157"/>
        <end position="172"/>
    </location>
</feature>
<name>A0AAE4CA68_9ACTN</name>
<sequence length="300" mass="33843">MDHQGRFRRAAVALGVPDDEINRFIEHLRLSIWLIGGPRGEPVGRFGGLPRLPVGAEWPSGGNGALPFVFSVDCAALPRVDGFELPADGSLLFFVDHEKDHLAGGTDDRSHTRIVHVPAGTDTEVADAPHPGLVDDEQYEVRAVLVAEFPDWLPRDQEEDEDDEDEDEDDDVSPFQQRVIDERDRDIPHWRELRAAAREIWPLDDGLASAYLGGYADEEFLRMVAEQTLAGREKAGEIVIPVAKWYTHVEQEQHRLASEWISLARFPASEEFYFCSFTIHRDDLAAGRFEHAYSVTRFSE</sequence>
<dbReference type="InterPro" id="IPR035948">
    <property type="entry name" value="YwqG-like_sf"/>
</dbReference>
<evidence type="ECO:0000313" key="3">
    <source>
        <dbReference type="Proteomes" id="UP001183643"/>
    </source>
</evidence>
<evidence type="ECO:0000256" key="1">
    <source>
        <dbReference type="SAM" id="MobiDB-lite"/>
    </source>
</evidence>
<dbReference type="SUPFAM" id="SSF103032">
    <property type="entry name" value="Hypothetical protein YwqG"/>
    <property type="match status" value="1"/>
</dbReference>
<organism evidence="2 3">
    <name type="scientific">Catenuloplanes atrovinosus</name>
    <dbReference type="NCBI Taxonomy" id="137266"/>
    <lineage>
        <taxon>Bacteria</taxon>
        <taxon>Bacillati</taxon>
        <taxon>Actinomycetota</taxon>
        <taxon>Actinomycetes</taxon>
        <taxon>Micromonosporales</taxon>
        <taxon>Micromonosporaceae</taxon>
        <taxon>Catenuloplanes</taxon>
    </lineage>
</organism>
<feature type="region of interest" description="Disordered" evidence="1">
    <location>
        <begin position="152"/>
        <end position="178"/>
    </location>
</feature>
<keyword evidence="3" id="KW-1185">Reference proteome</keyword>
<dbReference type="Pfam" id="PF09234">
    <property type="entry name" value="DUF1963"/>
    <property type="match status" value="1"/>
</dbReference>
<protein>
    <recommendedName>
        <fullName evidence="4">DUF1963 domain-containing protein</fullName>
    </recommendedName>
</protein>
<gene>
    <name evidence="2" type="ORF">J2S41_002312</name>
</gene>
<comment type="caution">
    <text evidence="2">The sequence shown here is derived from an EMBL/GenBank/DDBJ whole genome shotgun (WGS) entry which is preliminary data.</text>
</comment>
<reference evidence="2" key="1">
    <citation type="submission" date="2023-07" db="EMBL/GenBank/DDBJ databases">
        <title>Sequencing the genomes of 1000 actinobacteria strains.</title>
        <authorList>
            <person name="Klenk H.-P."/>
        </authorList>
    </citation>
    <scope>NUCLEOTIDE SEQUENCE</scope>
    <source>
        <strain evidence="2">DSM 44707</strain>
    </source>
</reference>